<name>A0A841QAJ8_9BACI</name>
<evidence type="ECO:0000256" key="2">
    <source>
        <dbReference type="ARBA" id="ARBA00010817"/>
    </source>
</evidence>
<dbReference type="SUPFAM" id="SSF48150">
    <property type="entry name" value="DNA-glycosylase"/>
    <property type="match status" value="1"/>
</dbReference>
<dbReference type="Gene3D" id="1.10.340.30">
    <property type="entry name" value="Hypothetical protein, domain 2"/>
    <property type="match status" value="1"/>
</dbReference>
<dbReference type="Pfam" id="PF00730">
    <property type="entry name" value="HhH-GPD"/>
    <property type="match status" value="1"/>
</dbReference>
<dbReference type="InterPro" id="IPR003265">
    <property type="entry name" value="HhH-GPD_domain"/>
</dbReference>
<keyword evidence="8" id="KW-1185">Reference proteome</keyword>
<evidence type="ECO:0000256" key="4">
    <source>
        <dbReference type="ARBA" id="ARBA00022763"/>
    </source>
</evidence>
<keyword evidence="5" id="KW-0234">DNA repair</keyword>
<sequence length="289" mass="33504">MWLETIVVDGSFDFDYALSRFAFDPLLVLSVEERWVHIPMSVKGEKHVVKLQATGTTNSPAFIIQSESFERKEDILRRVKAIFQWEKDLETIHSHFEKTNLAHLFQKYPGTPVVKDFGLYEALVKTIIHQQLNMRFAYTLSTRFVQLLGEEKDGSWFYPTPEKVASINYEELRELQFSQRKAEYVIDTSRLIASGELNLEKLAEQPDEQVIEKLTKIRGVGTWTAENWLLFGLGRENLLPAADIGIQNGLKKYLNMDAKPKKEEIYEMGEQWSPFRSYASLTIWRSTEG</sequence>
<dbReference type="GO" id="GO:0006285">
    <property type="term" value="P:base-excision repair, AP site formation"/>
    <property type="evidence" value="ECO:0007669"/>
    <property type="project" value="TreeGrafter"/>
</dbReference>
<dbReference type="PANTHER" id="PTHR43003">
    <property type="entry name" value="DNA-3-METHYLADENINE GLYCOSYLASE"/>
    <property type="match status" value="1"/>
</dbReference>
<dbReference type="InterPro" id="IPR051912">
    <property type="entry name" value="Alkylbase_DNA_Glycosylase/TA"/>
</dbReference>
<evidence type="ECO:0000313" key="8">
    <source>
        <dbReference type="Proteomes" id="UP000581688"/>
    </source>
</evidence>
<reference evidence="7 8" key="1">
    <citation type="submission" date="2020-08" db="EMBL/GenBank/DDBJ databases">
        <title>Genomic Encyclopedia of Type Strains, Phase IV (KMG-IV): sequencing the most valuable type-strain genomes for metagenomic binning, comparative biology and taxonomic classification.</title>
        <authorList>
            <person name="Goeker M."/>
        </authorList>
    </citation>
    <scope>NUCLEOTIDE SEQUENCE [LARGE SCALE GENOMIC DNA]</scope>
    <source>
        <strain evidence="7 8">DSM 19612</strain>
    </source>
</reference>
<dbReference type="PANTHER" id="PTHR43003:SF5">
    <property type="entry name" value="DNA-3-METHYLADENINE GLYCOSYLASE"/>
    <property type="match status" value="1"/>
</dbReference>
<dbReference type="GO" id="GO:0006307">
    <property type="term" value="P:DNA alkylation repair"/>
    <property type="evidence" value="ECO:0007669"/>
    <property type="project" value="TreeGrafter"/>
</dbReference>
<keyword evidence="7" id="KW-0378">Hydrolase</keyword>
<comment type="catalytic activity">
    <reaction evidence="1">
        <text>Hydrolysis of alkylated DNA, releasing 3-methyladenine, 3-methylguanine, 7-methylguanine and 7-methyladenine.</text>
        <dbReference type="EC" id="3.2.2.21"/>
    </reaction>
</comment>
<evidence type="ECO:0000256" key="1">
    <source>
        <dbReference type="ARBA" id="ARBA00000086"/>
    </source>
</evidence>
<dbReference type="Proteomes" id="UP000581688">
    <property type="component" value="Unassembled WGS sequence"/>
</dbReference>
<dbReference type="CDD" id="cd00056">
    <property type="entry name" value="ENDO3c"/>
    <property type="match status" value="1"/>
</dbReference>
<proteinExistence type="inferred from homology"/>
<dbReference type="InterPro" id="IPR011257">
    <property type="entry name" value="DNA_glycosylase"/>
</dbReference>
<accession>A0A841QAJ8</accession>
<dbReference type="FunFam" id="1.10.340.30:FF:000004">
    <property type="entry name" value="DNA-3-methyladenine glycosylase II"/>
    <property type="match status" value="1"/>
</dbReference>
<evidence type="ECO:0000259" key="6">
    <source>
        <dbReference type="SMART" id="SM00478"/>
    </source>
</evidence>
<protein>
    <recommendedName>
        <fullName evidence="3">DNA-3-methyladenine glycosylase II</fullName>
        <ecNumber evidence="3">3.2.2.21</ecNumber>
    </recommendedName>
</protein>
<organism evidence="7 8">
    <name type="scientific">Salirhabdus euzebyi</name>
    <dbReference type="NCBI Taxonomy" id="394506"/>
    <lineage>
        <taxon>Bacteria</taxon>
        <taxon>Bacillati</taxon>
        <taxon>Bacillota</taxon>
        <taxon>Bacilli</taxon>
        <taxon>Bacillales</taxon>
        <taxon>Bacillaceae</taxon>
        <taxon>Salirhabdus</taxon>
    </lineage>
</organism>
<dbReference type="GO" id="GO:0005737">
    <property type="term" value="C:cytoplasm"/>
    <property type="evidence" value="ECO:0007669"/>
    <property type="project" value="TreeGrafter"/>
</dbReference>
<dbReference type="GO" id="GO:0008725">
    <property type="term" value="F:DNA-3-methyladenine glycosylase activity"/>
    <property type="evidence" value="ECO:0007669"/>
    <property type="project" value="TreeGrafter"/>
</dbReference>
<feature type="domain" description="HhH-GPD" evidence="6">
    <location>
        <begin position="128"/>
        <end position="288"/>
    </location>
</feature>
<dbReference type="GO" id="GO:0032993">
    <property type="term" value="C:protein-DNA complex"/>
    <property type="evidence" value="ECO:0007669"/>
    <property type="project" value="TreeGrafter"/>
</dbReference>
<dbReference type="SMART" id="SM00478">
    <property type="entry name" value="ENDO3c"/>
    <property type="match status" value="1"/>
</dbReference>
<dbReference type="GO" id="GO:0032131">
    <property type="term" value="F:alkylated DNA binding"/>
    <property type="evidence" value="ECO:0007669"/>
    <property type="project" value="TreeGrafter"/>
</dbReference>
<dbReference type="GO" id="GO:0043916">
    <property type="term" value="F:DNA-7-methylguanine glycosylase activity"/>
    <property type="evidence" value="ECO:0007669"/>
    <property type="project" value="TreeGrafter"/>
</dbReference>
<comment type="similarity">
    <text evidence="2">Belongs to the alkylbase DNA glycosidase AlkA family.</text>
</comment>
<dbReference type="AlphaFoldDB" id="A0A841QAJ8"/>
<gene>
    <name evidence="7" type="ORF">HNQ94_003926</name>
</gene>
<dbReference type="EMBL" id="JACHGH010000022">
    <property type="protein sequence ID" value="MBB6455426.1"/>
    <property type="molecule type" value="Genomic_DNA"/>
</dbReference>
<keyword evidence="4" id="KW-0227">DNA damage</keyword>
<evidence type="ECO:0000256" key="3">
    <source>
        <dbReference type="ARBA" id="ARBA00012000"/>
    </source>
</evidence>
<evidence type="ECO:0000256" key="5">
    <source>
        <dbReference type="ARBA" id="ARBA00023204"/>
    </source>
</evidence>
<dbReference type="Gene3D" id="1.10.1670.40">
    <property type="match status" value="1"/>
</dbReference>
<comment type="caution">
    <text evidence="7">The sequence shown here is derived from an EMBL/GenBank/DDBJ whole genome shotgun (WGS) entry which is preliminary data.</text>
</comment>
<evidence type="ECO:0000313" key="7">
    <source>
        <dbReference type="EMBL" id="MBB6455426.1"/>
    </source>
</evidence>
<keyword evidence="7" id="KW-0326">Glycosidase</keyword>
<dbReference type="EC" id="3.2.2.21" evidence="3"/>
<dbReference type="RefSeq" id="WP_174498001.1">
    <property type="nucleotide sequence ID" value="NZ_CADDWK010000027.1"/>
</dbReference>